<evidence type="ECO:0000313" key="4">
    <source>
        <dbReference type="Proteomes" id="UP000187013"/>
    </source>
</evidence>
<evidence type="ECO:0000259" key="2">
    <source>
        <dbReference type="Pfam" id="PF09791"/>
    </source>
</evidence>
<gene>
    <name evidence="3" type="ORF">ZYGR_0AF03640</name>
</gene>
<sequence length="254" mass="29351">MHSVKSITMQGVRLNYVGRRFLSASPRVTMTFEGNKEGVAGTAEERMAHFFGAGRLRGEPPKSSSRRVKSELRTIAGVKVPSKPVEPDNCCMSGCINCVWEVFNDDIREWRRKRKEAAQNIKDTEDIWPRDWNPPLPYLSLKNVPESLKTEKIHMDRQRKIQKQKNASIADLFPQRKGPLPKSVQEAKRRNLQQREKEPEKQEAADTSKESKDEELAFDDDDGWQNVPVYIRAFAEFERTKKLQKLRAQGRNQN</sequence>
<dbReference type="PANTHER" id="PTHR21193">
    <property type="entry name" value="OXIDOREDUCTASE-LIKE DOMAIN-CONTAINING PROTEIN 1"/>
    <property type="match status" value="1"/>
</dbReference>
<dbReference type="Pfam" id="PF09791">
    <property type="entry name" value="Oxidored-like"/>
    <property type="match status" value="1"/>
</dbReference>
<reference evidence="3 4" key="1">
    <citation type="submission" date="2016-08" db="EMBL/GenBank/DDBJ databases">
        <title>Draft genome sequence of allopolyploid Zygosaccharomyces rouxii.</title>
        <authorList>
            <person name="Watanabe J."/>
            <person name="Uehara K."/>
            <person name="Mogi Y."/>
            <person name="Tsukioka Y."/>
        </authorList>
    </citation>
    <scope>NUCLEOTIDE SEQUENCE [LARGE SCALE GENOMIC DNA]</scope>
    <source>
        <strain evidence="3 4">NBRC 110957</strain>
    </source>
</reference>
<feature type="domain" description="Oxidoreductase-like" evidence="2">
    <location>
        <begin position="74"/>
        <end position="118"/>
    </location>
</feature>
<dbReference type="GO" id="GO:0005739">
    <property type="term" value="C:mitochondrion"/>
    <property type="evidence" value="ECO:0007669"/>
    <property type="project" value="TreeGrafter"/>
</dbReference>
<dbReference type="Proteomes" id="UP000187013">
    <property type="component" value="Unassembled WGS sequence"/>
</dbReference>
<proteinExistence type="predicted"/>
<dbReference type="InterPro" id="IPR019180">
    <property type="entry name" value="Oxidoreductase-like_N"/>
</dbReference>
<comment type="caution">
    <text evidence="3">The sequence shown here is derived from an EMBL/GenBank/DDBJ whole genome shotgun (WGS) entry which is preliminary data.</text>
</comment>
<dbReference type="OrthoDB" id="10064411at2759"/>
<feature type="compositionally biased region" description="Basic and acidic residues" evidence="1">
    <location>
        <begin position="185"/>
        <end position="215"/>
    </location>
</feature>
<evidence type="ECO:0000256" key="1">
    <source>
        <dbReference type="SAM" id="MobiDB-lite"/>
    </source>
</evidence>
<accession>A0A1Q3A8K5</accession>
<name>A0A1Q3A8K5_ZYGRO</name>
<dbReference type="AlphaFoldDB" id="A0A1Q3A8K5"/>
<dbReference type="PANTHER" id="PTHR21193:SF3">
    <property type="entry name" value="OXIDOREDUCTASE-LIKE DOMAIN-CONTAINING PROTEIN 1"/>
    <property type="match status" value="1"/>
</dbReference>
<protein>
    <recommendedName>
        <fullName evidence="2">Oxidoreductase-like domain-containing protein</fullName>
    </recommendedName>
</protein>
<organism evidence="3 4">
    <name type="scientific">Zygosaccharomyces rouxii</name>
    <dbReference type="NCBI Taxonomy" id="4956"/>
    <lineage>
        <taxon>Eukaryota</taxon>
        <taxon>Fungi</taxon>
        <taxon>Dikarya</taxon>
        <taxon>Ascomycota</taxon>
        <taxon>Saccharomycotina</taxon>
        <taxon>Saccharomycetes</taxon>
        <taxon>Saccharomycetales</taxon>
        <taxon>Saccharomycetaceae</taxon>
        <taxon>Zygosaccharomyces</taxon>
    </lineage>
</organism>
<feature type="region of interest" description="Disordered" evidence="1">
    <location>
        <begin position="156"/>
        <end position="221"/>
    </location>
</feature>
<dbReference type="InterPro" id="IPR039251">
    <property type="entry name" value="OXLD1"/>
</dbReference>
<dbReference type="EMBL" id="BDGX01000032">
    <property type="protein sequence ID" value="GAV51893.1"/>
    <property type="molecule type" value="Genomic_DNA"/>
</dbReference>
<evidence type="ECO:0000313" key="3">
    <source>
        <dbReference type="EMBL" id="GAV51893.1"/>
    </source>
</evidence>